<accession>A0ACC1SKR2</accession>
<keyword evidence="2" id="KW-1185">Reference proteome</keyword>
<dbReference type="Proteomes" id="UP001148629">
    <property type="component" value="Unassembled WGS sequence"/>
</dbReference>
<organism evidence="1 2">
    <name type="scientific">Fusarium decemcellulare</name>
    <dbReference type="NCBI Taxonomy" id="57161"/>
    <lineage>
        <taxon>Eukaryota</taxon>
        <taxon>Fungi</taxon>
        <taxon>Dikarya</taxon>
        <taxon>Ascomycota</taxon>
        <taxon>Pezizomycotina</taxon>
        <taxon>Sordariomycetes</taxon>
        <taxon>Hypocreomycetidae</taxon>
        <taxon>Hypocreales</taxon>
        <taxon>Nectriaceae</taxon>
        <taxon>Fusarium</taxon>
        <taxon>Fusarium decemcellulare species complex</taxon>
    </lineage>
</organism>
<gene>
    <name evidence="1" type="ORF">NM208_g4410</name>
</gene>
<sequence>MLSKVVSTVSPEDQPHAPDSDASTTSTGQSTPRQMASRANISTNLVLQLTQIFVDIADFTMVYSLRTVLSATLALATVVAGSPAGTASQSTSGEKQFSVHQVKNPNFVANGPQAIARAYTKYGVTMPEALAEVVRKNKKQHSKRSGGNEGAGRSQGSVVTTPEPGDYEWLTPVQIGTPGVTLNLDFDTGSADLWVFTNTTSGGSVGRSVYNPIKSRTAKKIEGASFDIHYGDGSSSSGDVYTDRVSIGRLTVNNQSVEAAEQVTGNLVPDIDLDGILGLAFDSLNTVRPTPQKTWFDNAIPQLNSPVFTANLKHRQPGTYNFGYIDNASYTGKIGYASVDTSDGFWAFSATNYAVGSGRVNRTSLTGIADTGTTLLILPNSTNAAYYSQVRGARFDRRYQLYTFACRATLPTFSFTVGGTNITIPGAYFNIGSVGDGSSNCVGGLQPSEGFGINIFGDVALKAAFVVFDGGNRKRIGWAKKNFTHQIVSMSFGISVGDFLAVGRLVADIASCLRESGGSRDEYQGIVRELECVRRMLDHLENLSKGDSSPELDSIKHHALSCRQPLEEFLARIQKYSRSLSAQTKSNAIKGVIDRIGFPLNHRDDIRKLQTYLNVHLGSINVHLAEHGLNTVKLAADRCQRDHLQIKERLGASTDLLSRIQMSIADQGPVISKTMSVVGMVFDMLSGKVNAPLQLVQKGVESVGVLAQQIYTVVLDIQTTISKTLDVRWTFFQDPILFEDALGRKFPVPSEYDYSLLVAIIQQKFQKEPGADQVVAGDFEIMDARNTLHVLSPTSQLRPGSTLIMAMLVSQSPSSLPTNQYCPIPECRSAETIDAPGGGQRWYAAYCFKLVDDSLMVLALSAILGLVGQKKRPTYLNPRSAEESSPTGEDYTGVARFKNVKLAEPVIRPTAGDAVLIAYLENGRDPEMARCAGSEGLFNDSDSDEELPDDNYVMSDPLLQDFAADGLQGAFTDRHVYQTGF</sequence>
<protein>
    <submittedName>
        <fullName evidence="1">Uncharacterized protein</fullName>
    </submittedName>
</protein>
<evidence type="ECO:0000313" key="2">
    <source>
        <dbReference type="Proteomes" id="UP001148629"/>
    </source>
</evidence>
<name>A0ACC1SKR2_9HYPO</name>
<proteinExistence type="predicted"/>
<reference evidence="1" key="1">
    <citation type="submission" date="2022-08" db="EMBL/GenBank/DDBJ databases">
        <title>Genome Sequence of Fusarium decemcellulare.</title>
        <authorList>
            <person name="Buettner E."/>
        </authorList>
    </citation>
    <scope>NUCLEOTIDE SEQUENCE</scope>
    <source>
        <strain evidence="1">Babe19</strain>
    </source>
</reference>
<dbReference type="EMBL" id="JANRMS010000328">
    <property type="protein sequence ID" value="KAJ3541843.1"/>
    <property type="molecule type" value="Genomic_DNA"/>
</dbReference>
<evidence type="ECO:0000313" key="1">
    <source>
        <dbReference type="EMBL" id="KAJ3541843.1"/>
    </source>
</evidence>
<comment type="caution">
    <text evidence="1">The sequence shown here is derived from an EMBL/GenBank/DDBJ whole genome shotgun (WGS) entry which is preliminary data.</text>
</comment>